<evidence type="ECO:0000313" key="3">
    <source>
        <dbReference type="Proteomes" id="UP000317557"/>
    </source>
</evidence>
<feature type="coiled-coil region" evidence="1">
    <location>
        <begin position="15"/>
        <end position="49"/>
    </location>
</feature>
<accession>A0A521EYL0</accession>
<evidence type="ECO:0000313" key="2">
    <source>
        <dbReference type="EMBL" id="SMO88541.1"/>
    </source>
</evidence>
<evidence type="ECO:0000256" key="1">
    <source>
        <dbReference type="SAM" id="Coils"/>
    </source>
</evidence>
<dbReference type="AlphaFoldDB" id="A0A521EYL0"/>
<keyword evidence="1" id="KW-0175">Coiled coil</keyword>
<dbReference type="OrthoDB" id="1525047at2"/>
<dbReference type="SUPFAM" id="SSF58026">
    <property type="entry name" value="Delta-sleep-inducing peptide immunoreactive peptide"/>
    <property type="match status" value="1"/>
</dbReference>
<reference evidence="2 3" key="1">
    <citation type="submission" date="2017-05" db="EMBL/GenBank/DDBJ databases">
        <authorList>
            <person name="Varghese N."/>
            <person name="Submissions S."/>
        </authorList>
    </citation>
    <scope>NUCLEOTIDE SEQUENCE [LARGE SCALE GENOMIC DNA]</scope>
    <source>
        <strain evidence="2 3">DSM 21985</strain>
    </source>
</reference>
<protein>
    <recommendedName>
        <fullName evidence="4">Cell division protein ZapB</fullName>
    </recommendedName>
</protein>
<evidence type="ECO:0008006" key="4">
    <source>
        <dbReference type="Google" id="ProtNLM"/>
    </source>
</evidence>
<sequence length="84" mass="9858">MNKLTQETDRFRHLLDEVGSEVETLKQEIKELKRDNAKLKAKLEEEHEKQTDIFSAITESERLALRQHIQDLISKIDHHLGSHS</sequence>
<organism evidence="2 3">
    <name type="scientific">Gracilimonas mengyeensis</name>
    <dbReference type="NCBI Taxonomy" id="1302730"/>
    <lineage>
        <taxon>Bacteria</taxon>
        <taxon>Pseudomonadati</taxon>
        <taxon>Balneolota</taxon>
        <taxon>Balneolia</taxon>
        <taxon>Balneolales</taxon>
        <taxon>Balneolaceae</taxon>
        <taxon>Gracilimonas</taxon>
    </lineage>
</organism>
<name>A0A521EYL0_9BACT</name>
<dbReference type="RefSeq" id="WP_142455471.1">
    <property type="nucleotide sequence ID" value="NZ_FXTP01000014.1"/>
</dbReference>
<proteinExistence type="predicted"/>
<dbReference type="Proteomes" id="UP000317557">
    <property type="component" value="Unassembled WGS sequence"/>
</dbReference>
<keyword evidence="3" id="KW-1185">Reference proteome</keyword>
<gene>
    <name evidence="2" type="ORF">SAMN06265219_11412</name>
</gene>
<dbReference type="EMBL" id="FXTP01000014">
    <property type="protein sequence ID" value="SMO88541.1"/>
    <property type="molecule type" value="Genomic_DNA"/>
</dbReference>